<dbReference type="PANTHER" id="PTHR13900:SF0">
    <property type="entry name" value="TRANSCRIPTION INITIATION FACTOR TFIID SUBUNIT 1"/>
    <property type="match status" value="1"/>
</dbReference>
<feature type="domain" description="Transcription initiation factor TFIID subunit 1 histone acetyltransferase" evidence="4">
    <location>
        <begin position="450"/>
        <end position="911"/>
    </location>
</feature>
<feature type="compositionally biased region" description="Polar residues" evidence="3">
    <location>
        <begin position="941"/>
        <end position="950"/>
    </location>
</feature>
<dbReference type="GO" id="GO:0005669">
    <property type="term" value="C:transcription factor TFIID complex"/>
    <property type="evidence" value="ECO:0007669"/>
    <property type="project" value="InterPro"/>
</dbReference>
<accession>A0AAJ0DMY9</accession>
<feature type="compositionally biased region" description="Basic and acidic residues" evidence="3">
    <location>
        <begin position="116"/>
        <end position="129"/>
    </location>
</feature>
<feature type="region of interest" description="Disordered" evidence="3">
    <location>
        <begin position="1127"/>
        <end position="1162"/>
    </location>
</feature>
<dbReference type="GO" id="GO:0017025">
    <property type="term" value="F:TBP-class protein binding"/>
    <property type="evidence" value="ECO:0007669"/>
    <property type="project" value="InterPro"/>
</dbReference>
<feature type="region of interest" description="Disordered" evidence="3">
    <location>
        <begin position="36"/>
        <end position="57"/>
    </location>
</feature>
<feature type="region of interest" description="Disordered" evidence="3">
    <location>
        <begin position="1042"/>
        <end position="1096"/>
    </location>
</feature>
<gene>
    <name evidence="5" type="ORF">LTR09_005650</name>
</gene>
<dbReference type="Pfam" id="PF12157">
    <property type="entry name" value="DUF3591"/>
    <property type="match status" value="1"/>
</dbReference>
<reference evidence="5" key="1">
    <citation type="submission" date="2023-04" db="EMBL/GenBank/DDBJ databases">
        <title>Black Yeasts Isolated from many extreme environments.</title>
        <authorList>
            <person name="Coleine C."/>
            <person name="Stajich J.E."/>
            <person name="Selbmann L."/>
        </authorList>
    </citation>
    <scope>NUCLEOTIDE SEQUENCE</scope>
    <source>
        <strain evidence="5">CCFEE 5312</strain>
    </source>
</reference>
<keyword evidence="6" id="KW-1185">Reference proteome</keyword>
<comment type="subcellular location">
    <subcellularLocation>
        <location evidence="1">Nucleus</location>
    </subcellularLocation>
</comment>
<dbReference type="GO" id="GO:0004402">
    <property type="term" value="F:histone acetyltransferase activity"/>
    <property type="evidence" value="ECO:0007669"/>
    <property type="project" value="InterPro"/>
</dbReference>
<keyword evidence="2" id="KW-0539">Nucleus</keyword>
<evidence type="ECO:0000313" key="6">
    <source>
        <dbReference type="Proteomes" id="UP001271007"/>
    </source>
</evidence>
<dbReference type="GO" id="GO:0051123">
    <property type="term" value="P:RNA polymerase II preinitiation complex assembly"/>
    <property type="evidence" value="ECO:0007669"/>
    <property type="project" value="TreeGrafter"/>
</dbReference>
<organism evidence="5 6">
    <name type="scientific">Extremus antarcticus</name>
    <dbReference type="NCBI Taxonomy" id="702011"/>
    <lineage>
        <taxon>Eukaryota</taxon>
        <taxon>Fungi</taxon>
        <taxon>Dikarya</taxon>
        <taxon>Ascomycota</taxon>
        <taxon>Pezizomycotina</taxon>
        <taxon>Dothideomycetes</taxon>
        <taxon>Dothideomycetidae</taxon>
        <taxon>Mycosphaerellales</taxon>
        <taxon>Extremaceae</taxon>
        <taxon>Extremus</taxon>
    </lineage>
</organism>
<feature type="region of interest" description="Disordered" evidence="3">
    <location>
        <begin position="154"/>
        <end position="196"/>
    </location>
</feature>
<feature type="compositionally biased region" description="Low complexity" evidence="3">
    <location>
        <begin position="1152"/>
        <end position="1162"/>
    </location>
</feature>
<dbReference type="Proteomes" id="UP001271007">
    <property type="component" value="Unassembled WGS sequence"/>
</dbReference>
<name>A0AAJ0DMY9_9PEZI</name>
<protein>
    <recommendedName>
        <fullName evidence="4">Transcription initiation factor TFIID subunit 1 histone acetyltransferase domain-containing protein</fullName>
    </recommendedName>
</protein>
<feature type="compositionally biased region" description="Acidic residues" evidence="3">
    <location>
        <begin position="173"/>
        <end position="196"/>
    </location>
</feature>
<dbReference type="GO" id="GO:0016251">
    <property type="term" value="F:RNA polymerase II general transcription initiation factor activity"/>
    <property type="evidence" value="ECO:0007669"/>
    <property type="project" value="InterPro"/>
</dbReference>
<feature type="region of interest" description="Disordered" evidence="3">
    <location>
        <begin position="927"/>
        <end position="974"/>
    </location>
</feature>
<dbReference type="InterPro" id="IPR022591">
    <property type="entry name" value="TAF1_HAT_dom"/>
</dbReference>
<dbReference type="AlphaFoldDB" id="A0AAJ0DMY9"/>
<evidence type="ECO:0000256" key="2">
    <source>
        <dbReference type="ARBA" id="ARBA00023242"/>
    </source>
</evidence>
<evidence type="ECO:0000256" key="3">
    <source>
        <dbReference type="SAM" id="MobiDB-lite"/>
    </source>
</evidence>
<feature type="compositionally biased region" description="Low complexity" evidence="3">
    <location>
        <begin position="1061"/>
        <end position="1077"/>
    </location>
</feature>
<sequence length="1162" mass="130008">MENVQRFMRDYDVQAEFDRAIDQTDKADDAIDYEEFSDDELPEEEEATNAIEGDEELDNVLGQETGAVAGLPVQPEQPHTNGFHFDQNADEEHEADLWGDSAEQHDLFGERSSSPEQHRIQPATHDRPAPPRPGGLVLPKKTPTLALPRMDQEYRPAQPPQQSPSVMSPPSLLEDDYSPAASEDEEDDLSDVGDLNDPERMQKYLFRLAARKQAGEEVDEQFAEIDMDVFYSMYPGFERNQNPNFVKLFPPRPGRYRGKVPLKPPRAIVPTKLSLDLMADQEKAFRAHAVISKAGEEVTSRPGFINLNFGSTAQNESDDDLEMSIIDENERIGDLTMQDLAVICGDCDIPSGDELSIVGGLQDGDWESAERSRPNKKRKILDGDFSLALQDPYLLFEDPERATAKLARSVALDLNDQNLLVDELLPQRKRKSAFDGRRGNALNRSIAKRYNISNDEAYDALKENHQHKVRSTLGAMAIEHSLPATKLQFPFYRIAMDGKAKRAFHRPSLDVRDHKLRDLKFTKPKHVKRKHLRGRETKELFAKADDLSLGDNSSVLLLEYSEEAPAMLSNFGMGSKLLNYYRKRDTDDQERPKRDVGETTVLLTQDKSPFSNFGHVDKGELVTTLHNGMYRAPVFQHKPKSTDFVVGLSSSYGSGHKFYLRNVENLHTVGQQLPTAEVPTKHSRRVTDAAKKRLRALSYRMYSKSVDPRRTKAKALNNENLMPHLPGHDMPQTRSKMREFMKYERAPGKDSGGIWVPHPGQVVPDADTLRGWIKPEDICLLDSMQAGVQHLQDLGIPDDKNDDDDKDLDEGEHIEKQLAPWRSTKNFLAACQGKAMLKLFGDGDPTGRGEGFSFVKTSMKGGFKMFGESVEDKIAAKKRRETGGHSYNVAEQQRLYDDSIRTIWNRQKESLAAELEHSDAEIEDYYDEPTSAYPSGRGATPRSSFATPAASSRLEDESASQFSRGSSGRRGDVLEITRRTIDKYGNPTLSTEEVTNPKVIALYRKKQLEKKLNHVTVDQMQPTGDKELDLLAEERIKAEVARLERNADRREAREKQKSKHAGSPAAAVVSPAPSEAADGATPQKGRGRTKDGTARKCANCGQVGHIKTNRKLVPFTCLFCNSDRFEEILPPPTERGGKRHGPSDGRPGAGAGASSSYSAFAL</sequence>
<dbReference type="InterPro" id="IPR040240">
    <property type="entry name" value="TAF1"/>
</dbReference>
<feature type="region of interest" description="Disordered" evidence="3">
    <location>
        <begin position="71"/>
        <end position="141"/>
    </location>
</feature>
<dbReference type="EMBL" id="JAWDJX010000016">
    <property type="protein sequence ID" value="KAK3053481.1"/>
    <property type="molecule type" value="Genomic_DNA"/>
</dbReference>
<evidence type="ECO:0000259" key="4">
    <source>
        <dbReference type="Pfam" id="PF12157"/>
    </source>
</evidence>
<evidence type="ECO:0000256" key="1">
    <source>
        <dbReference type="ARBA" id="ARBA00004123"/>
    </source>
</evidence>
<proteinExistence type="predicted"/>
<comment type="caution">
    <text evidence="5">The sequence shown here is derived from an EMBL/GenBank/DDBJ whole genome shotgun (WGS) entry which is preliminary data.</text>
</comment>
<dbReference type="PANTHER" id="PTHR13900">
    <property type="entry name" value="TRANSCRIPTION INITIATION FACTOR TFIID"/>
    <property type="match status" value="1"/>
</dbReference>
<feature type="compositionally biased region" description="Basic and acidic residues" evidence="3">
    <location>
        <begin position="1042"/>
        <end position="1055"/>
    </location>
</feature>
<evidence type="ECO:0000313" key="5">
    <source>
        <dbReference type="EMBL" id="KAK3053481.1"/>
    </source>
</evidence>